<organism evidence="1 2">
    <name type="scientific">Adhaeretor mobilis</name>
    <dbReference type="NCBI Taxonomy" id="1930276"/>
    <lineage>
        <taxon>Bacteria</taxon>
        <taxon>Pseudomonadati</taxon>
        <taxon>Planctomycetota</taxon>
        <taxon>Planctomycetia</taxon>
        <taxon>Pirellulales</taxon>
        <taxon>Lacipirellulaceae</taxon>
        <taxon>Adhaeretor</taxon>
    </lineage>
</organism>
<reference evidence="1 2" key="1">
    <citation type="submission" date="2019-02" db="EMBL/GenBank/DDBJ databases">
        <title>Deep-cultivation of Planctomycetes and their phenomic and genomic characterization uncovers novel biology.</title>
        <authorList>
            <person name="Wiegand S."/>
            <person name="Jogler M."/>
            <person name="Boedeker C."/>
            <person name="Pinto D."/>
            <person name="Vollmers J."/>
            <person name="Rivas-Marin E."/>
            <person name="Kohn T."/>
            <person name="Peeters S.H."/>
            <person name="Heuer A."/>
            <person name="Rast P."/>
            <person name="Oberbeckmann S."/>
            <person name="Bunk B."/>
            <person name="Jeske O."/>
            <person name="Meyerdierks A."/>
            <person name="Storesund J.E."/>
            <person name="Kallscheuer N."/>
            <person name="Luecker S."/>
            <person name="Lage O.M."/>
            <person name="Pohl T."/>
            <person name="Merkel B.J."/>
            <person name="Hornburger P."/>
            <person name="Mueller R.-W."/>
            <person name="Bruemmer F."/>
            <person name="Labrenz M."/>
            <person name="Spormann A.M."/>
            <person name="Op den Camp H."/>
            <person name="Overmann J."/>
            <person name="Amann R."/>
            <person name="Jetten M.S.M."/>
            <person name="Mascher T."/>
            <person name="Medema M.H."/>
            <person name="Devos D.P."/>
            <person name="Kaster A.-K."/>
            <person name="Ovreas L."/>
            <person name="Rohde M."/>
            <person name="Galperin M.Y."/>
            <person name="Jogler C."/>
        </authorList>
    </citation>
    <scope>NUCLEOTIDE SEQUENCE [LARGE SCALE GENOMIC DNA]</scope>
    <source>
        <strain evidence="1 2">HG15A2</strain>
    </source>
</reference>
<dbReference type="InterPro" id="IPR013424">
    <property type="entry name" value="Ice-binding_C"/>
</dbReference>
<gene>
    <name evidence="1" type="ORF">HG15A2_47120</name>
</gene>
<dbReference type="NCBIfam" id="TIGR02595">
    <property type="entry name" value="PEP_CTERM"/>
    <property type="match status" value="1"/>
</dbReference>
<evidence type="ECO:0000313" key="1">
    <source>
        <dbReference type="EMBL" id="QDT01370.1"/>
    </source>
</evidence>
<sequence>MTGGEVGSNARIDSRSTFNVSGGSIAYSLAVTSGGHFNMSGTAVVNAPRIIGGATATVTGGVVASSLNASSGSVVTLSGGAIGGRADCSAGSDVTFQGAEFQLNGTPIAGLVSPGDTTTLTVPEGSLFSGTLADGTPLTAQPTPPMQTTTARPTVSTCSLGSVIDATAVPEPTSLLLLSLASALTVRRPRRYLTR</sequence>
<name>A0A517N2J8_9BACT</name>
<dbReference type="EMBL" id="CP036263">
    <property type="protein sequence ID" value="QDT01370.1"/>
    <property type="molecule type" value="Genomic_DNA"/>
</dbReference>
<keyword evidence="2" id="KW-1185">Reference proteome</keyword>
<proteinExistence type="predicted"/>
<evidence type="ECO:0008006" key="3">
    <source>
        <dbReference type="Google" id="ProtNLM"/>
    </source>
</evidence>
<protein>
    <recommendedName>
        <fullName evidence="3">PEP-CTERM protein-sorting domain-containing protein</fullName>
    </recommendedName>
</protein>
<evidence type="ECO:0000313" key="2">
    <source>
        <dbReference type="Proteomes" id="UP000319852"/>
    </source>
</evidence>
<dbReference type="KEGG" id="amob:HG15A2_47120"/>
<dbReference type="Gene3D" id="2.160.20.20">
    <property type="match status" value="1"/>
</dbReference>
<dbReference type="AlphaFoldDB" id="A0A517N2J8"/>
<dbReference type="InterPro" id="IPR012332">
    <property type="entry name" value="Autotransporter_pectin_lyase_C"/>
</dbReference>
<dbReference type="Proteomes" id="UP000319852">
    <property type="component" value="Chromosome"/>
</dbReference>
<accession>A0A517N2J8</accession>